<keyword evidence="11" id="KW-1185">Reference proteome</keyword>
<gene>
    <name evidence="10" type="ORF">PACLA_8A047758</name>
</gene>
<reference evidence="10" key="1">
    <citation type="submission" date="2020-04" db="EMBL/GenBank/DDBJ databases">
        <authorList>
            <person name="Alioto T."/>
            <person name="Alioto T."/>
            <person name="Gomez Garrido J."/>
        </authorList>
    </citation>
    <scope>NUCLEOTIDE SEQUENCE</scope>
    <source>
        <strain evidence="10">A484AB</strain>
    </source>
</reference>
<name>A0A6S7GRS1_PARCT</name>
<dbReference type="GO" id="GO:0005886">
    <property type="term" value="C:plasma membrane"/>
    <property type="evidence" value="ECO:0007669"/>
    <property type="project" value="TreeGrafter"/>
</dbReference>
<dbReference type="Gene3D" id="1.20.1070.10">
    <property type="entry name" value="Rhodopsin 7-helix transmembrane proteins"/>
    <property type="match status" value="1"/>
</dbReference>
<dbReference type="GO" id="GO:0004930">
    <property type="term" value="F:G protein-coupled receptor activity"/>
    <property type="evidence" value="ECO:0007669"/>
    <property type="project" value="UniProtKB-KW"/>
</dbReference>
<feature type="compositionally biased region" description="Basic and acidic residues" evidence="8">
    <location>
        <begin position="339"/>
        <end position="348"/>
    </location>
</feature>
<evidence type="ECO:0000256" key="4">
    <source>
        <dbReference type="ARBA" id="ARBA00023040"/>
    </source>
</evidence>
<feature type="compositionally biased region" description="Polar residues" evidence="8">
    <location>
        <begin position="319"/>
        <end position="333"/>
    </location>
</feature>
<feature type="transmembrane region" description="Helical" evidence="9">
    <location>
        <begin position="61"/>
        <end position="82"/>
    </location>
</feature>
<evidence type="ECO:0000256" key="7">
    <source>
        <dbReference type="ARBA" id="ARBA00023224"/>
    </source>
</evidence>
<dbReference type="Proteomes" id="UP001152795">
    <property type="component" value="Unassembled WGS sequence"/>
</dbReference>
<evidence type="ECO:0000256" key="8">
    <source>
        <dbReference type="SAM" id="MobiDB-lite"/>
    </source>
</evidence>
<dbReference type="PANTHER" id="PTHR23112:SF43">
    <property type="entry name" value="CYCLIC AMP RECEPTOR-LIKE PROTEIN A"/>
    <property type="match status" value="1"/>
</dbReference>
<dbReference type="PRINTS" id="PR02001">
    <property type="entry name" value="GCR1CAMPR"/>
</dbReference>
<feature type="transmembrane region" description="Helical" evidence="9">
    <location>
        <begin position="143"/>
        <end position="163"/>
    </location>
</feature>
<organism evidence="10 11">
    <name type="scientific">Paramuricea clavata</name>
    <name type="common">Red gorgonian</name>
    <name type="synonym">Violescent sea-whip</name>
    <dbReference type="NCBI Taxonomy" id="317549"/>
    <lineage>
        <taxon>Eukaryota</taxon>
        <taxon>Metazoa</taxon>
        <taxon>Cnidaria</taxon>
        <taxon>Anthozoa</taxon>
        <taxon>Octocorallia</taxon>
        <taxon>Malacalcyonacea</taxon>
        <taxon>Plexauridae</taxon>
        <taxon>Paramuricea</taxon>
    </lineage>
</organism>
<comment type="caution">
    <text evidence="10">The sequence shown here is derived from an EMBL/GenBank/DDBJ whole genome shotgun (WGS) entry which is preliminary data.</text>
</comment>
<feature type="region of interest" description="Disordered" evidence="8">
    <location>
        <begin position="283"/>
        <end position="356"/>
    </location>
</feature>
<evidence type="ECO:0000313" key="11">
    <source>
        <dbReference type="Proteomes" id="UP001152795"/>
    </source>
</evidence>
<evidence type="ECO:0000256" key="5">
    <source>
        <dbReference type="ARBA" id="ARBA00023136"/>
    </source>
</evidence>
<keyword evidence="4" id="KW-0297">G-protein coupled receptor</keyword>
<evidence type="ECO:0000256" key="1">
    <source>
        <dbReference type="ARBA" id="ARBA00004141"/>
    </source>
</evidence>
<proteinExistence type="predicted"/>
<dbReference type="SUPFAM" id="SSF81321">
    <property type="entry name" value="Family A G protein-coupled receptor-like"/>
    <property type="match status" value="1"/>
</dbReference>
<dbReference type="InterPro" id="IPR017981">
    <property type="entry name" value="GPCR_2-like_7TM"/>
</dbReference>
<sequence length="356" mass="40795">MGSLSFIGCFFIIVVIWLFKKYQIFTQRLILYLSIAAFLDSIAYVMPGFVPDGTLCEFQAWWLSFFDWSVLLWACCITFNLYQNAIRGVQTERYEILYHVVSWGVPLIVACFPFIGDHYGPAGVWCWIDADSSNSQIWRFTTWYIPLWCLLALMLITFIYIVAKLRREVSRWEGTYRAEDERQKEMLKKDIKLLRAYPVVYMALAIFPSINRIQNAYDKHPWFWLLLLHTMTSPLNGAINALVFTFDRETLGLLTWSSVKDAVFQRTHLTTHLISEYTFTQTTGSSSSSAASVNNGHTVDDEATNDDSTTVESTTVDTKASSIQADNLVNDQDTPIVREGADNVRERTTYGTTDVV</sequence>
<dbReference type="AlphaFoldDB" id="A0A6S7GRS1"/>
<evidence type="ECO:0000256" key="6">
    <source>
        <dbReference type="ARBA" id="ARBA00023170"/>
    </source>
</evidence>
<dbReference type="InterPro" id="IPR022343">
    <property type="entry name" value="GCR1-cAMP_receptor"/>
</dbReference>
<feature type="compositionally biased region" description="Low complexity" evidence="8">
    <location>
        <begin position="306"/>
        <end position="318"/>
    </location>
</feature>
<evidence type="ECO:0000256" key="2">
    <source>
        <dbReference type="ARBA" id="ARBA00022692"/>
    </source>
</evidence>
<evidence type="ECO:0000256" key="3">
    <source>
        <dbReference type="ARBA" id="ARBA00022989"/>
    </source>
</evidence>
<keyword evidence="5 9" id="KW-0472">Membrane</keyword>
<accession>A0A6S7GRS1</accession>
<feature type="transmembrane region" description="Helical" evidence="9">
    <location>
        <begin position="29"/>
        <end position="49"/>
    </location>
</feature>
<dbReference type="InterPro" id="IPR022340">
    <property type="entry name" value="GPCR_GCR1_put"/>
</dbReference>
<dbReference type="GO" id="GO:0007189">
    <property type="term" value="P:adenylate cyclase-activating G protein-coupled receptor signaling pathway"/>
    <property type="evidence" value="ECO:0007669"/>
    <property type="project" value="TreeGrafter"/>
</dbReference>
<feature type="transmembrane region" description="Helical" evidence="9">
    <location>
        <begin position="6"/>
        <end position="22"/>
    </location>
</feature>
<feature type="transmembrane region" description="Helical" evidence="9">
    <location>
        <begin position="222"/>
        <end position="246"/>
    </location>
</feature>
<dbReference type="EMBL" id="CACRXK020002103">
    <property type="protein sequence ID" value="CAB3992689.1"/>
    <property type="molecule type" value="Genomic_DNA"/>
</dbReference>
<feature type="transmembrane region" description="Helical" evidence="9">
    <location>
        <begin position="94"/>
        <end position="115"/>
    </location>
</feature>
<dbReference type="PROSITE" id="PS50261">
    <property type="entry name" value="G_PROTEIN_RECEP_F2_4"/>
    <property type="match status" value="1"/>
</dbReference>
<comment type="subcellular location">
    <subcellularLocation>
        <location evidence="1">Membrane</location>
        <topology evidence="1">Multi-pass membrane protein</topology>
    </subcellularLocation>
</comment>
<dbReference type="Pfam" id="PF05462">
    <property type="entry name" value="Dicty_CAR"/>
    <property type="match status" value="1"/>
</dbReference>
<dbReference type="OrthoDB" id="100006at2759"/>
<keyword evidence="7" id="KW-0807">Transducer</keyword>
<evidence type="ECO:0000256" key="9">
    <source>
        <dbReference type="SAM" id="Phobius"/>
    </source>
</evidence>
<dbReference type="PANTHER" id="PTHR23112">
    <property type="entry name" value="G PROTEIN-COUPLED RECEPTOR 157-RELATED"/>
    <property type="match status" value="1"/>
</dbReference>
<keyword evidence="6 10" id="KW-0675">Receptor</keyword>
<keyword evidence="3 9" id="KW-1133">Transmembrane helix</keyword>
<feature type="transmembrane region" description="Helical" evidence="9">
    <location>
        <begin position="193"/>
        <end position="210"/>
    </location>
</feature>
<protein>
    <submittedName>
        <fullName evidence="10">Cyclic AMP receptor A</fullName>
    </submittedName>
</protein>
<dbReference type="GO" id="GO:0007166">
    <property type="term" value="P:cell surface receptor signaling pathway"/>
    <property type="evidence" value="ECO:0007669"/>
    <property type="project" value="InterPro"/>
</dbReference>
<evidence type="ECO:0000313" key="10">
    <source>
        <dbReference type="EMBL" id="CAB3992689.1"/>
    </source>
</evidence>
<dbReference type="PRINTS" id="PR02000">
    <property type="entry name" value="GCR1PLANT"/>
</dbReference>
<keyword evidence="2 9" id="KW-0812">Transmembrane</keyword>